<evidence type="ECO:0000313" key="5">
    <source>
        <dbReference type="Proteomes" id="UP001149090"/>
    </source>
</evidence>
<evidence type="ECO:0000256" key="2">
    <source>
        <dbReference type="SAM" id="SignalP"/>
    </source>
</evidence>
<feature type="domain" description="Fibronectin type-III" evidence="3">
    <location>
        <begin position="426"/>
        <end position="528"/>
    </location>
</feature>
<dbReference type="AlphaFoldDB" id="A0A9Q0L5R5"/>
<dbReference type="InterPro" id="IPR028994">
    <property type="entry name" value="Integrin_alpha_N"/>
</dbReference>
<protein>
    <recommendedName>
        <fullName evidence="3">Fibronectin type-III domain-containing protein</fullName>
    </recommendedName>
</protein>
<feature type="signal peptide" evidence="2">
    <location>
        <begin position="1"/>
        <end position="22"/>
    </location>
</feature>
<dbReference type="Gene3D" id="2.60.40.10">
    <property type="entry name" value="Immunoglobulins"/>
    <property type="match status" value="1"/>
</dbReference>
<dbReference type="PANTHER" id="PTHR36220">
    <property type="entry name" value="UNNAMED PRODUCT"/>
    <property type="match status" value="1"/>
</dbReference>
<dbReference type="PROSITE" id="PS50853">
    <property type="entry name" value="FN3"/>
    <property type="match status" value="1"/>
</dbReference>
<feature type="transmembrane region" description="Helical" evidence="1">
    <location>
        <begin position="1156"/>
        <end position="1178"/>
    </location>
</feature>
<keyword evidence="5" id="KW-1185">Reference proteome</keyword>
<keyword evidence="2" id="KW-0732">Signal</keyword>
<keyword evidence="1" id="KW-0812">Transmembrane</keyword>
<dbReference type="SUPFAM" id="SSF49265">
    <property type="entry name" value="Fibronectin type III"/>
    <property type="match status" value="1"/>
</dbReference>
<dbReference type="CDD" id="cd12087">
    <property type="entry name" value="TM_EGFR-like"/>
    <property type="match status" value="1"/>
</dbReference>
<sequence>MKSILLIFFLFNFLILINSIQTQKTTRYYSYQDEAYIWNLIDNLTGISVEFGVGVSIYEDVLAIGYIEVMEYQLFVYRYNGTNFELEQTFNENLGSSFKGVSVYENVIVVGAPSEDKVFVYRYNGSIWNLEQTLNGTSGFGYDVSVYENVTVVSVPSEDQVLDILFQFMEMLLLLVIPLKIKVFVYRYNGSIWNFEQTLNGTEGSGFGYSVSVYENVLVVGSVLSNQAFAYRYNESIWNLEEIWNETENSYFGSAVSVYENVIVIGASHAGNAFVYRYNEPIWNLEEIWNETGTLDSDFGKSVSVYGNFTAIGSPYNNRAYVYQVYFIPQVNIHNCSSLFSSFDCYWDKIECELTLKYQINFGYDWIDIDSPILEDGNVLYQLFNYSFDSNITGNEYYSIQIQACDIESLKCGISSFVNLTTKIDSVKNFQLLDQTSYSINISWNPPNVSINEEIAHLDHYNLSYFNSSAPESISSISIDNSSTSYILDIECGNDYNISICGCRTQECEGEDQGEVVESSISIQFEDIEDFTCLIQYSLDINCSWNQPINCSIPSYYNFTYQAISQSYSGNYNLTSSNQYFTNYLQNQEYQINVSACNSINKCSNISTTSVTTENLTTSPTIYQTISKIEEIELNFTKLTNANNYSISISLNNETNWQNFTSLDLSGMEVIGTISGISGNIEYNISIRGCADLNCKTEYLGEPSSFTLVTPKLGNITSLSCSSLLCGFECNWDSLNLSDGLKAYSFRYNSTTTCLSNSTTNYPVLGGLIPSANYEISVYSSATSNCSYNEYSGIETTTIVTTDNLPAPTIYQTISKIEEIELNFTKLTNANNYSISISLNNETNWQNFTSLDLSGMEVIGTINGLSGNIEYNISIRGCVDLNCKPEYLGEPSSFTLETPKLGNITSLSCSSLSCGFECNWDSLNLSDGLKAYSFRYNSTTICLSNSTTNYSVLGGLIPSANYEISVYSSATSNCSYNEYSGIETTTTVTTDNLPAPTINQLNPKIEEIEIIFTKVTNAQNYSISLNNETNWQNFTTLDLSGNEGIGTISGISGNIEYNISIRGCSDLNCKPEYLGESSLINSTIPKLGNITSLNCYGIINGFVFSGVNGEENYEISVYSSATSNCDYNEYSGIKTTTIVTTLSPTQTSESTSKTPIIAMGVIIPILVIGGVIGFIILIRKQKTSIKRIIKEREKELEKSGGIEMI</sequence>
<dbReference type="EMBL" id="JAPDFW010000136">
    <property type="protein sequence ID" value="KAJ5066812.1"/>
    <property type="molecule type" value="Genomic_DNA"/>
</dbReference>
<dbReference type="Proteomes" id="UP001149090">
    <property type="component" value="Unassembled WGS sequence"/>
</dbReference>
<organism evidence="4 5">
    <name type="scientific">Anaeramoeba ignava</name>
    <name type="common">Anaerobic marine amoeba</name>
    <dbReference type="NCBI Taxonomy" id="1746090"/>
    <lineage>
        <taxon>Eukaryota</taxon>
        <taxon>Metamonada</taxon>
        <taxon>Anaeramoebidae</taxon>
        <taxon>Anaeramoeba</taxon>
    </lineage>
</organism>
<dbReference type="InterPro" id="IPR036116">
    <property type="entry name" value="FN3_sf"/>
</dbReference>
<comment type="caution">
    <text evidence="4">The sequence shown here is derived from an EMBL/GenBank/DDBJ whole genome shotgun (WGS) entry which is preliminary data.</text>
</comment>
<evidence type="ECO:0000256" key="1">
    <source>
        <dbReference type="SAM" id="Phobius"/>
    </source>
</evidence>
<name>A0A9Q0L5R5_ANAIG</name>
<feature type="chain" id="PRO_5040249116" description="Fibronectin type-III domain-containing protein" evidence="2">
    <location>
        <begin position="23"/>
        <end position="1205"/>
    </location>
</feature>
<dbReference type="InterPro" id="IPR013783">
    <property type="entry name" value="Ig-like_fold"/>
</dbReference>
<reference evidence="4" key="1">
    <citation type="submission" date="2022-10" db="EMBL/GenBank/DDBJ databases">
        <title>Novel sulphate-reducing endosymbionts in the free-living metamonad Anaeramoeba.</title>
        <authorList>
            <person name="Jerlstrom-Hultqvist J."/>
            <person name="Cepicka I."/>
            <person name="Gallot-Lavallee L."/>
            <person name="Salas-Leiva D."/>
            <person name="Curtis B.A."/>
            <person name="Zahonova K."/>
            <person name="Pipaliya S."/>
            <person name="Dacks J."/>
            <person name="Roger A.J."/>
        </authorList>
    </citation>
    <scope>NUCLEOTIDE SEQUENCE</scope>
    <source>
        <strain evidence="4">BMAN</strain>
    </source>
</reference>
<evidence type="ECO:0000259" key="3">
    <source>
        <dbReference type="PROSITE" id="PS50853"/>
    </source>
</evidence>
<accession>A0A9Q0L5R5</accession>
<proteinExistence type="predicted"/>
<evidence type="ECO:0000313" key="4">
    <source>
        <dbReference type="EMBL" id="KAJ5066812.1"/>
    </source>
</evidence>
<dbReference type="PANTHER" id="PTHR36220:SF1">
    <property type="entry name" value="GAMMA TUBULIN COMPLEX COMPONENT C-TERMINAL DOMAIN-CONTAINING PROTEIN"/>
    <property type="match status" value="1"/>
</dbReference>
<dbReference type="Gene3D" id="2.130.10.130">
    <property type="entry name" value="Integrin alpha, N-terminal"/>
    <property type="match status" value="1"/>
</dbReference>
<keyword evidence="1" id="KW-0472">Membrane</keyword>
<dbReference type="InterPro" id="IPR003961">
    <property type="entry name" value="FN3_dom"/>
</dbReference>
<keyword evidence="1" id="KW-1133">Transmembrane helix</keyword>
<gene>
    <name evidence="4" type="ORF">M0811_03156</name>
</gene>